<dbReference type="EMBL" id="JAGIOI010000001">
    <property type="protein sequence ID" value="MBP2413908.1"/>
    <property type="molecule type" value="Genomic_DNA"/>
</dbReference>
<evidence type="ECO:0000259" key="3">
    <source>
        <dbReference type="PROSITE" id="PS51352"/>
    </source>
</evidence>
<dbReference type="InterPro" id="IPR011990">
    <property type="entry name" value="TPR-like_helical_dom_sf"/>
</dbReference>
<dbReference type="InterPro" id="IPR013766">
    <property type="entry name" value="Thioredoxin_domain"/>
</dbReference>
<dbReference type="Proteomes" id="UP000711614">
    <property type="component" value="Unassembled WGS sequence"/>
</dbReference>
<dbReference type="Gene3D" id="3.40.30.10">
    <property type="entry name" value="Glutaredoxin"/>
    <property type="match status" value="1"/>
</dbReference>
<dbReference type="PANTHER" id="PTHR45663">
    <property type="entry name" value="GEO12009P1"/>
    <property type="match status" value="1"/>
</dbReference>
<dbReference type="Pfam" id="PF00085">
    <property type="entry name" value="Thioredoxin"/>
    <property type="match status" value="1"/>
</dbReference>
<reference evidence="4 5" key="1">
    <citation type="submission" date="2021-03" db="EMBL/GenBank/DDBJ databases">
        <title>Sequencing the genomes of 1000 actinobacteria strains.</title>
        <authorList>
            <person name="Klenk H.-P."/>
        </authorList>
    </citation>
    <scope>NUCLEOTIDE SEQUENCE [LARGE SCALE GENOMIC DNA]</scope>
    <source>
        <strain evidence="4 5">DSM 16005</strain>
    </source>
</reference>
<keyword evidence="2" id="KW-0676">Redox-active center</keyword>
<gene>
    <name evidence="4" type="ORF">JOF48_002707</name>
</gene>
<evidence type="ECO:0000313" key="5">
    <source>
        <dbReference type="Proteomes" id="UP000711614"/>
    </source>
</evidence>
<accession>A0ABS4Z0Z4</accession>
<organism evidence="4 5">
    <name type="scientific">Arthrobacter stackebrandtii</name>
    <dbReference type="NCBI Taxonomy" id="272161"/>
    <lineage>
        <taxon>Bacteria</taxon>
        <taxon>Bacillati</taxon>
        <taxon>Actinomycetota</taxon>
        <taxon>Actinomycetes</taxon>
        <taxon>Micrococcales</taxon>
        <taxon>Micrococcaceae</taxon>
        <taxon>Arthrobacter</taxon>
    </lineage>
</organism>
<evidence type="ECO:0000313" key="4">
    <source>
        <dbReference type="EMBL" id="MBP2413908.1"/>
    </source>
</evidence>
<dbReference type="CDD" id="cd02956">
    <property type="entry name" value="ybbN"/>
    <property type="match status" value="1"/>
</dbReference>
<dbReference type="InterPro" id="IPR036249">
    <property type="entry name" value="Thioredoxin-like_sf"/>
</dbReference>
<comment type="similarity">
    <text evidence="1">Belongs to the thioredoxin family.</text>
</comment>
<protein>
    <submittedName>
        <fullName evidence="4">Thioredoxin</fullName>
    </submittedName>
</protein>
<name>A0ABS4Z0Z4_9MICC</name>
<proteinExistence type="inferred from homology"/>
<evidence type="ECO:0000256" key="2">
    <source>
        <dbReference type="ARBA" id="ARBA00023284"/>
    </source>
</evidence>
<dbReference type="Pfam" id="PF14561">
    <property type="entry name" value="TPR_20"/>
    <property type="match status" value="1"/>
</dbReference>
<dbReference type="Gene3D" id="1.25.40.10">
    <property type="entry name" value="Tetratricopeptide repeat domain"/>
    <property type="match status" value="1"/>
</dbReference>
<keyword evidence="5" id="KW-1185">Reference proteome</keyword>
<evidence type="ECO:0000256" key="1">
    <source>
        <dbReference type="ARBA" id="ARBA00008987"/>
    </source>
</evidence>
<dbReference type="SUPFAM" id="SSF52833">
    <property type="entry name" value="Thioredoxin-like"/>
    <property type="match status" value="1"/>
</dbReference>
<dbReference type="PANTHER" id="PTHR45663:SF11">
    <property type="entry name" value="GEO12009P1"/>
    <property type="match status" value="1"/>
</dbReference>
<dbReference type="RefSeq" id="WP_209681505.1">
    <property type="nucleotide sequence ID" value="NZ_JAGIOI010000001.1"/>
</dbReference>
<comment type="caution">
    <text evidence="4">The sequence shown here is derived from an EMBL/GenBank/DDBJ whole genome shotgun (WGS) entry which is preliminary data.</text>
</comment>
<sequence length="313" mass="32512">MSQNSPLPANGTPGINLRGAVDLSALKTRAAAAASGAPAGGSPFAVDVNEQSFQEFVQLSQKVPVVVSLGSGRSHQSAQLNLVLEKLMNDNGGKIALGRVDVDSSPQIAQAFGITAVPTVIALINGQPVPMFEGELPEAQIQEFLTELLKVAASNGVTGSLGGDAAQAPEEPPLPPLHQAARDAIDAGDLALAQASYEKALAEMPADAAAKIGLAQVHLMRRAAEINVVQAEEFRARAAGDQDDLEAALAVADLDVTGGHVEDALARLVAYIGTHFGPERDEVRVRLLELYDVVGVSDPRVSASRQALARALF</sequence>
<feature type="domain" description="Thioredoxin" evidence="3">
    <location>
        <begin position="25"/>
        <end position="150"/>
    </location>
</feature>
<dbReference type="PROSITE" id="PS51352">
    <property type="entry name" value="THIOREDOXIN_2"/>
    <property type="match status" value="1"/>
</dbReference>